<evidence type="ECO:0000313" key="1">
    <source>
        <dbReference type="Proteomes" id="UP000887565"/>
    </source>
</evidence>
<accession>A0A915KGJ3</accession>
<dbReference type="Proteomes" id="UP000887565">
    <property type="component" value="Unplaced"/>
</dbReference>
<evidence type="ECO:0000313" key="2">
    <source>
        <dbReference type="WBParaSite" id="nRc.2.0.1.t37857-RA"/>
    </source>
</evidence>
<dbReference type="WBParaSite" id="nRc.2.0.1.t37857-RA">
    <property type="protein sequence ID" value="nRc.2.0.1.t37857-RA"/>
    <property type="gene ID" value="nRc.2.0.1.g37857"/>
</dbReference>
<organism evidence="1 2">
    <name type="scientific">Romanomermis culicivorax</name>
    <name type="common">Nematode worm</name>
    <dbReference type="NCBI Taxonomy" id="13658"/>
    <lineage>
        <taxon>Eukaryota</taxon>
        <taxon>Metazoa</taxon>
        <taxon>Ecdysozoa</taxon>
        <taxon>Nematoda</taxon>
        <taxon>Enoplea</taxon>
        <taxon>Dorylaimia</taxon>
        <taxon>Mermithida</taxon>
        <taxon>Mermithoidea</taxon>
        <taxon>Mermithidae</taxon>
        <taxon>Romanomermis</taxon>
    </lineage>
</organism>
<reference evidence="2" key="1">
    <citation type="submission" date="2022-11" db="UniProtKB">
        <authorList>
            <consortium name="WormBaseParasite"/>
        </authorList>
    </citation>
    <scope>IDENTIFICATION</scope>
</reference>
<proteinExistence type="predicted"/>
<name>A0A915KGJ3_ROMCU</name>
<dbReference type="AlphaFoldDB" id="A0A915KGJ3"/>
<keyword evidence="1" id="KW-1185">Reference proteome</keyword>
<protein>
    <submittedName>
        <fullName evidence="2">Uncharacterized protein</fullName>
    </submittedName>
</protein>
<sequence length="94" mass="10494">MCICIVCPTHGNKQSVQTNNLANESKTSEIGDVIMEDQTKEPKIDPHQMAIDKLTYVLNMVEIEANQEPNPDTKATFEKYASLLKQQLSDVITA</sequence>